<keyword evidence="2" id="KW-1185">Reference proteome</keyword>
<protein>
    <submittedName>
        <fullName evidence="1">HAD family phosphatase</fullName>
    </submittedName>
</protein>
<gene>
    <name evidence="1" type="ORF">KUV26_18260</name>
</gene>
<dbReference type="SFLD" id="SFLDS00003">
    <property type="entry name" value="Haloacid_Dehalogenase"/>
    <property type="match status" value="1"/>
</dbReference>
<comment type="caution">
    <text evidence="1">The sequence shown here is derived from an EMBL/GenBank/DDBJ whole genome shotgun (WGS) entry which is preliminary data.</text>
</comment>
<dbReference type="Gene3D" id="1.10.150.240">
    <property type="entry name" value="Putative phosphatase, domain 2"/>
    <property type="match status" value="1"/>
</dbReference>
<dbReference type="Gene3D" id="3.40.50.1000">
    <property type="entry name" value="HAD superfamily/HAD-like"/>
    <property type="match status" value="1"/>
</dbReference>
<dbReference type="InterPro" id="IPR023214">
    <property type="entry name" value="HAD_sf"/>
</dbReference>
<evidence type="ECO:0000313" key="1">
    <source>
        <dbReference type="EMBL" id="MBY6141387.1"/>
    </source>
</evidence>
<dbReference type="Pfam" id="PF00702">
    <property type="entry name" value="Hydrolase"/>
    <property type="match status" value="1"/>
</dbReference>
<dbReference type="RefSeq" id="WP_222504667.1">
    <property type="nucleotide sequence ID" value="NZ_JAHVJA010000010.1"/>
</dbReference>
<accession>A0ABS7NJJ9</accession>
<sequence>MTIDAVVFDIGRVLIEWEPERFYDSRIGAARRQQLFEQVPLHEMNLNVDRGHPFRETVYALAEQHPEWREEIRWWHDCWLQMVPCGIPRSVRLMQALQAKGTPVFALSNFGTETFEIACEAYPALRGFDRTFVSAHLKCIKPEPEIYAILERETGVAPQHLLFTDDRPENIEAAAARGWQTHLFTAPAPFAARLVQAGLLTEQEAA</sequence>
<dbReference type="CDD" id="cd02603">
    <property type="entry name" value="HAD_sEH-N_like"/>
    <property type="match status" value="1"/>
</dbReference>
<name>A0ABS7NJJ9_9RHOB</name>
<dbReference type="SUPFAM" id="SSF56784">
    <property type="entry name" value="HAD-like"/>
    <property type="match status" value="1"/>
</dbReference>
<dbReference type="PANTHER" id="PTHR43611">
    <property type="entry name" value="ALPHA-D-GLUCOSE 1-PHOSPHATE PHOSPHATASE"/>
    <property type="match status" value="1"/>
</dbReference>
<dbReference type="EMBL" id="JAHVJA010000010">
    <property type="protein sequence ID" value="MBY6141387.1"/>
    <property type="molecule type" value="Genomic_DNA"/>
</dbReference>
<reference evidence="1 2" key="1">
    <citation type="submission" date="2021-06" db="EMBL/GenBank/DDBJ databases">
        <title>50 bacteria genomes isolated from Dapeng, Shenzhen, China.</title>
        <authorList>
            <person name="Zheng W."/>
            <person name="Yu S."/>
            <person name="Huang Y."/>
        </authorList>
    </citation>
    <scope>NUCLEOTIDE SEQUENCE [LARGE SCALE GENOMIC DNA]</scope>
    <source>
        <strain evidence="1 2">DP1N14-2</strain>
    </source>
</reference>
<dbReference type="Proteomes" id="UP000766629">
    <property type="component" value="Unassembled WGS sequence"/>
</dbReference>
<organism evidence="1 2">
    <name type="scientific">Leisingera daeponensis</name>
    <dbReference type="NCBI Taxonomy" id="405746"/>
    <lineage>
        <taxon>Bacteria</taxon>
        <taxon>Pseudomonadati</taxon>
        <taxon>Pseudomonadota</taxon>
        <taxon>Alphaproteobacteria</taxon>
        <taxon>Rhodobacterales</taxon>
        <taxon>Roseobacteraceae</taxon>
        <taxon>Leisingera</taxon>
    </lineage>
</organism>
<proteinExistence type="predicted"/>
<dbReference type="SFLD" id="SFLDG01129">
    <property type="entry name" value="C1.5:_HAD__Beta-PGM__Phosphata"/>
    <property type="match status" value="1"/>
</dbReference>
<dbReference type="InterPro" id="IPR006439">
    <property type="entry name" value="HAD-SF_hydro_IA"/>
</dbReference>
<dbReference type="NCBIfam" id="TIGR01509">
    <property type="entry name" value="HAD-SF-IA-v3"/>
    <property type="match status" value="1"/>
</dbReference>
<dbReference type="InterPro" id="IPR036412">
    <property type="entry name" value="HAD-like_sf"/>
</dbReference>
<dbReference type="InterPro" id="IPR023198">
    <property type="entry name" value="PGP-like_dom2"/>
</dbReference>
<evidence type="ECO:0000313" key="2">
    <source>
        <dbReference type="Proteomes" id="UP000766629"/>
    </source>
</evidence>
<dbReference type="PANTHER" id="PTHR43611:SF3">
    <property type="entry name" value="FLAVIN MONONUCLEOTIDE HYDROLASE 1, CHLOROPLATIC"/>
    <property type="match status" value="1"/>
</dbReference>